<accession>A0ABV7DVC3</accession>
<dbReference type="InterPro" id="IPR013762">
    <property type="entry name" value="Integrase-like_cat_sf"/>
</dbReference>
<dbReference type="EMBL" id="JBHRSM010000023">
    <property type="protein sequence ID" value="MFC3087081.1"/>
    <property type="molecule type" value="Genomic_DNA"/>
</dbReference>
<evidence type="ECO:0000256" key="2">
    <source>
        <dbReference type="ARBA" id="ARBA00022908"/>
    </source>
</evidence>
<dbReference type="InterPro" id="IPR050808">
    <property type="entry name" value="Phage_Integrase"/>
</dbReference>
<dbReference type="Proteomes" id="UP001595445">
    <property type="component" value="Unassembled WGS sequence"/>
</dbReference>
<dbReference type="InterPro" id="IPR002104">
    <property type="entry name" value="Integrase_catalytic"/>
</dbReference>
<feature type="domain" description="Tyr recombinase" evidence="6">
    <location>
        <begin position="205"/>
        <end position="397"/>
    </location>
</feature>
<evidence type="ECO:0000313" key="8">
    <source>
        <dbReference type="EMBL" id="MFC3087081.1"/>
    </source>
</evidence>
<evidence type="ECO:0000313" key="9">
    <source>
        <dbReference type="Proteomes" id="UP001595445"/>
    </source>
</evidence>
<dbReference type="Gene3D" id="3.30.160.390">
    <property type="entry name" value="Integrase, DNA-binding domain"/>
    <property type="match status" value="1"/>
</dbReference>
<dbReference type="PANTHER" id="PTHR30629:SF2">
    <property type="entry name" value="PROPHAGE INTEGRASE INTS-RELATED"/>
    <property type="match status" value="1"/>
</dbReference>
<keyword evidence="4" id="KW-0233">DNA recombination</keyword>
<evidence type="ECO:0000259" key="6">
    <source>
        <dbReference type="PROSITE" id="PS51898"/>
    </source>
</evidence>
<evidence type="ECO:0000259" key="7">
    <source>
        <dbReference type="PROSITE" id="PS51900"/>
    </source>
</evidence>
<dbReference type="SUPFAM" id="SSF56349">
    <property type="entry name" value="DNA breaking-rejoining enzymes"/>
    <property type="match status" value="1"/>
</dbReference>
<dbReference type="InterPro" id="IPR044068">
    <property type="entry name" value="CB"/>
</dbReference>
<dbReference type="CDD" id="cd00796">
    <property type="entry name" value="INT_Rci_Hp1_C"/>
    <property type="match status" value="1"/>
</dbReference>
<evidence type="ECO:0000256" key="3">
    <source>
        <dbReference type="ARBA" id="ARBA00023125"/>
    </source>
</evidence>
<evidence type="ECO:0000256" key="5">
    <source>
        <dbReference type="PROSITE-ProRule" id="PRU01248"/>
    </source>
</evidence>
<dbReference type="Gene3D" id="1.10.150.130">
    <property type="match status" value="1"/>
</dbReference>
<evidence type="ECO:0000256" key="1">
    <source>
        <dbReference type="ARBA" id="ARBA00008857"/>
    </source>
</evidence>
<dbReference type="Pfam" id="PF00589">
    <property type="entry name" value="Phage_integrase"/>
    <property type="match status" value="1"/>
</dbReference>
<keyword evidence="2" id="KW-0229">DNA integration</keyword>
<dbReference type="PROSITE" id="PS51898">
    <property type="entry name" value="TYR_RECOMBINASE"/>
    <property type="match status" value="1"/>
</dbReference>
<comment type="similarity">
    <text evidence="1">Belongs to the 'phage' integrase family.</text>
</comment>
<protein>
    <submittedName>
        <fullName evidence="8">Tyrosine-type recombinase/integrase</fullName>
    </submittedName>
</protein>
<sequence length="423" mass="45749">MAESIKIGKRTVDALKPSGIRYVAWDTDLPGFGIRVGTTGGKTYVLKYRVGGGRAGRVRWGVIGQHGALTPDQAREVAQRWAAEVAAGGDPAGEKIVKRKSLTVAELMGEYLKSHVKVRNKPSTVAYVSDLVQRIICKDPLAKLKVSDVAEADIARFHARLASKPTTANRARAALSKAFTLAETWGYREKHSNPCGEVEKYRETPRERFLSPAEFAALGEALGAADRAELVLIEDGKVKPVRVSKWAVAAIRLLIFTGARRGEILGLRWEWIDWQAGRANLPDSKTGRKPLMLPPAALEVLEGLERPDSGKGFVIRGGDYSDPEVPLVNLKDPWGIIRKAAGLADVRPHDLRHSFASVMVAGGASLPVIGALLGHRDVKTTARYAHLATDPLRVAADQVGGVLASHLKGPEGGAEVVPLHRKR</sequence>
<name>A0ABV7DVC3_9RHOB</name>
<organism evidence="8 9">
    <name type="scientific">Tabrizicola soli</name>
    <dbReference type="NCBI Taxonomy" id="2185115"/>
    <lineage>
        <taxon>Bacteria</taxon>
        <taxon>Pseudomonadati</taxon>
        <taxon>Pseudomonadota</taxon>
        <taxon>Alphaproteobacteria</taxon>
        <taxon>Rhodobacterales</taxon>
        <taxon>Paracoccaceae</taxon>
        <taxon>Tabrizicola</taxon>
    </lineage>
</organism>
<keyword evidence="9" id="KW-1185">Reference proteome</keyword>
<evidence type="ECO:0000256" key="4">
    <source>
        <dbReference type="ARBA" id="ARBA00023172"/>
    </source>
</evidence>
<dbReference type="PROSITE" id="PS51900">
    <property type="entry name" value="CB"/>
    <property type="match status" value="1"/>
</dbReference>
<gene>
    <name evidence="8" type="ORF">ACFOD6_13595</name>
</gene>
<dbReference type="PANTHER" id="PTHR30629">
    <property type="entry name" value="PROPHAGE INTEGRASE"/>
    <property type="match status" value="1"/>
</dbReference>
<comment type="caution">
    <text evidence="8">The sequence shown here is derived from an EMBL/GenBank/DDBJ whole genome shotgun (WGS) entry which is preliminary data.</text>
</comment>
<keyword evidence="3 5" id="KW-0238">DNA-binding</keyword>
<dbReference type="Pfam" id="PF13356">
    <property type="entry name" value="Arm-DNA-bind_3"/>
    <property type="match status" value="1"/>
</dbReference>
<dbReference type="InterPro" id="IPR025166">
    <property type="entry name" value="Integrase_DNA_bind_dom"/>
</dbReference>
<dbReference type="InterPro" id="IPR010998">
    <property type="entry name" value="Integrase_recombinase_N"/>
</dbReference>
<dbReference type="RefSeq" id="WP_197642680.1">
    <property type="nucleotide sequence ID" value="NZ_JAEACP010000006.1"/>
</dbReference>
<proteinExistence type="inferred from homology"/>
<dbReference type="InterPro" id="IPR038488">
    <property type="entry name" value="Integrase_DNA-bd_sf"/>
</dbReference>
<dbReference type="Gene3D" id="1.10.443.10">
    <property type="entry name" value="Intergrase catalytic core"/>
    <property type="match status" value="1"/>
</dbReference>
<feature type="domain" description="Core-binding (CB)" evidence="7">
    <location>
        <begin position="102"/>
        <end position="183"/>
    </location>
</feature>
<dbReference type="InterPro" id="IPR011010">
    <property type="entry name" value="DNA_brk_join_enz"/>
</dbReference>
<reference evidence="9" key="1">
    <citation type="journal article" date="2019" name="Int. J. Syst. Evol. Microbiol.">
        <title>The Global Catalogue of Microorganisms (GCM) 10K type strain sequencing project: providing services to taxonomists for standard genome sequencing and annotation.</title>
        <authorList>
            <consortium name="The Broad Institute Genomics Platform"/>
            <consortium name="The Broad Institute Genome Sequencing Center for Infectious Disease"/>
            <person name="Wu L."/>
            <person name="Ma J."/>
        </authorList>
    </citation>
    <scope>NUCLEOTIDE SEQUENCE [LARGE SCALE GENOMIC DNA]</scope>
    <source>
        <strain evidence="9">KCTC 62102</strain>
    </source>
</reference>